<evidence type="ECO:0000256" key="8">
    <source>
        <dbReference type="ARBA" id="ARBA00022777"/>
    </source>
</evidence>
<dbReference type="InterPro" id="IPR016152">
    <property type="entry name" value="PTrfase/Anion_transptr"/>
</dbReference>
<evidence type="ECO:0000256" key="10">
    <source>
        <dbReference type="ARBA" id="ARBA00030956"/>
    </source>
</evidence>
<sequence>MPVLQESQIRIHTEDTAPTKSEAMKEAAEILEAAGAVTADYYPAMLEREKSVSTYMGNFLAIPHGTNDAKDAIKSSALSFIRYATPIDWDGNPVRFVVGIAGVNNEHLDILSKIAIVFSDEDEVQKLTDAPDTAAILSILGEVNE</sequence>
<dbReference type="Gene3D" id="3.40.930.10">
    <property type="entry name" value="Mannitol-specific EII, Chain A"/>
    <property type="match status" value="1"/>
</dbReference>
<keyword evidence="5" id="KW-0762">Sugar transport</keyword>
<accession>A0A147DR96</accession>
<comment type="function">
    <text evidence="1">The phosphoenolpyruvate-dependent sugar phosphotransferase system (sugar PTS), a major carbohydrate active transport system, catalyzes the phosphorylation of incoming sugar substrates concomitantly with their translocation across the cell membrane. The enzyme II CmtAB PTS system is involved in D-mannitol transport.</text>
</comment>
<dbReference type="GO" id="GO:0009401">
    <property type="term" value="P:phosphoenolpyruvate-dependent sugar phosphotransferase system"/>
    <property type="evidence" value="ECO:0007669"/>
    <property type="project" value="UniProtKB-KW"/>
</dbReference>
<evidence type="ECO:0000256" key="5">
    <source>
        <dbReference type="ARBA" id="ARBA00022597"/>
    </source>
</evidence>
<keyword evidence="3" id="KW-0813">Transport</keyword>
<evidence type="ECO:0000313" key="13">
    <source>
        <dbReference type="EMBL" id="KTR40143.1"/>
    </source>
</evidence>
<dbReference type="GO" id="GO:0016301">
    <property type="term" value="F:kinase activity"/>
    <property type="evidence" value="ECO:0007669"/>
    <property type="project" value="UniProtKB-KW"/>
</dbReference>
<evidence type="ECO:0000256" key="1">
    <source>
        <dbReference type="ARBA" id="ARBA00002434"/>
    </source>
</evidence>
<dbReference type="Pfam" id="PF00359">
    <property type="entry name" value="PTS_EIIA_2"/>
    <property type="match status" value="1"/>
</dbReference>
<dbReference type="EMBL" id="LDRB01000037">
    <property type="protein sequence ID" value="KTR40143.1"/>
    <property type="molecule type" value="Genomic_DNA"/>
</dbReference>
<feature type="domain" description="PTS EIIA type-2" evidence="12">
    <location>
        <begin position="2"/>
        <end position="143"/>
    </location>
</feature>
<evidence type="ECO:0000256" key="3">
    <source>
        <dbReference type="ARBA" id="ARBA00022448"/>
    </source>
</evidence>
<evidence type="ECO:0000313" key="14">
    <source>
        <dbReference type="EMBL" id="KTR51903.1"/>
    </source>
</evidence>
<name>A0A147DR96_9MICO</name>
<dbReference type="OrthoDB" id="1640042at2"/>
<comment type="caution">
    <text evidence="14">The sequence shown here is derived from an EMBL/GenBank/DDBJ whole genome shotgun (WGS) entry which is preliminary data.</text>
</comment>
<dbReference type="Proteomes" id="UP000072763">
    <property type="component" value="Unassembled WGS sequence"/>
</dbReference>
<reference evidence="15 16" key="1">
    <citation type="journal article" date="2016" name="Front. Microbiol.">
        <title>Genomic Resource of Rice Seed Associated Bacteria.</title>
        <authorList>
            <person name="Midha S."/>
            <person name="Bansal K."/>
            <person name="Sharma S."/>
            <person name="Kumar N."/>
            <person name="Patil P.P."/>
            <person name="Chaudhry V."/>
            <person name="Patil P.B."/>
        </authorList>
    </citation>
    <scope>NUCLEOTIDE SEQUENCE [LARGE SCALE GENOMIC DNA]</scope>
    <source>
        <strain evidence="13 16">NS263</strain>
        <strain evidence="14 15">NS359</strain>
    </source>
</reference>
<dbReference type="AlphaFoldDB" id="A0A147DR96"/>
<proteinExistence type="predicted"/>
<organism evidence="14 15">
    <name type="scientific">Curtobacterium oceanosedimentum</name>
    <dbReference type="NCBI Taxonomy" id="465820"/>
    <lineage>
        <taxon>Bacteria</taxon>
        <taxon>Bacillati</taxon>
        <taxon>Actinomycetota</taxon>
        <taxon>Actinomycetes</taxon>
        <taxon>Micrococcales</taxon>
        <taxon>Microbacteriaceae</taxon>
        <taxon>Curtobacterium</taxon>
    </lineage>
</organism>
<dbReference type="PROSITE" id="PS00372">
    <property type="entry name" value="PTS_EIIA_TYPE_2_HIS"/>
    <property type="match status" value="1"/>
</dbReference>
<dbReference type="EMBL" id="LDRC01000041">
    <property type="protein sequence ID" value="KTR51903.1"/>
    <property type="molecule type" value="Genomic_DNA"/>
</dbReference>
<protein>
    <recommendedName>
        <fullName evidence="2">Mannitol-specific phosphotransferase enzyme IIA component</fullName>
    </recommendedName>
    <alternativeName>
        <fullName evidence="10">EIIA</fullName>
    </alternativeName>
    <alternativeName>
        <fullName evidence="11">EIII</fullName>
    </alternativeName>
    <alternativeName>
        <fullName evidence="9">PTS system mannitol-specific EIIA component</fullName>
    </alternativeName>
</protein>
<evidence type="ECO:0000259" key="12">
    <source>
        <dbReference type="PROSITE" id="PS51094"/>
    </source>
</evidence>
<gene>
    <name evidence="13" type="ORF">NS263_08685</name>
    <name evidence="14" type="ORF">NS359_08230</name>
</gene>
<dbReference type="RefSeq" id="WP_022907882.1">
    <property type="nucleotide sequence ID" value="NZ_JBEPMD010000006.1"/>
</dbReference>
<dbReference type="GO" id="GO:0090563">
    <property type="term" value="F:protein-phosphocysteine-sugar phosphotransferase activity"/>
    <property type="evidence" value="ECO:0007669"/>
    <property type="project" value="TreeGrafter"/>
</dbReference>
<evidence type="ECO:0000256" key="2">
    <source>
        <dbReference type="ARBA" id="ARBA00014783"/>
    </source>
</evidence>
<dbReference type="GO" id="GO:0005886">
    <property type="term" value="C:plasma membrane"/>
    <property type="evidence" value="ECO:0007669"/>
    <property type="project" value="TreeGrafter"/>
</dbReference>
<dbReference type="CDD" id="cd00211">
    <property type="entry name" value="PTS_IIA_fru"/>
    <property type="match status" value="1"/>
</dbReference>
<dbReference type="InterPro" id="IPR002178">
    <property type="entry name" value="PTS_EIIA_type-2_dom"/>
</dbReference>
<keyword evidence="6" id="KW-0808">Transferase</keyword>
<keyword evidence="16" id="KW-1185">Reference proteome</keyword>
<dbReference type="InterPro" id="IPR050893">
    <property type="entry name" value="Sugar_PTS"/>
</dbReference>
<evidence type="ECO:0000313" key="16">
    <source>
        <dbReference type="Proteomes" id="UP000078335"/>
    </source>
</evidence>
<dbReference type="PANTHER" id="PTHR30181:SF2">
    <property type="entry name" value="PTS SYSTEM MANNITOL-SPECIFIC EIICBA COMPONENT"/>
    <property type="match status" value="1"/>
</dbReference>
<dbReference type="SUPFAM" id="SSF55804">
    <property type="entry name" value="Phoshotransferase/anion transport protein"/>
    <property type="match status" value="1"/>
</dbReference>
<evidence type="ECO:0000256" key="7">
    <source>
        <dbReference type="ARBA" id="ARBA00022683"/>
    </source>
</evidence>
<keyword evidence="7" id="KW-0598">Phosphotransferase system</keyword>
<evidence type="ECO:0000256" key="4">
    <source>
        <dbReference type="ARBA" id="ARBA00022553"/>
    </source>
</evidence>
<dbReference type="STRING" id="465820.NS263_08685"/>
<evidence type="ECO:0000313" key="15">
    <source>
        <dbReference type="Proteomes" id="UP000072763"/>
    </source>
</evidence>
<evidence type="ECO:0000256" key="6">
    <source>
        <dbReference type="ARBA" id="ARBA00022679"/>
    </source>
</evidence>
<keyword evidence="8" id="KW-0418">Kinase</keyword>
<evidence type="ECO:0000256" key="11">
    <source>
        <dbReference type="ARBA" id="ARBA00030962"/>
    </source>
</evidence>
<dbReference type="PATRIC" id="fig|465820.3.peg.1760"/>
<dbReference type="PROSITE" id="PS51094">
    <property type="entry name" value="PTS_EIIA_TYPE_2"/>
    <property type="match status" value="1"/>
</dbReference>
<dbReference type="Proteomes" id="UP000078335">
    <property type="component" value="Unassembled WGS sequence"/>
</dbReference>
<evidence type="ECO:0000256" key="9">
    <source>
        <dbReference type="ARBA" id="ARBA00029908"/>
    </source>
</evidence>
<dbReference type="PANTHER" id="PTHR30181">
    <property type="entry name" value="MANNITOL PERMEASE IIC COMPONENT"/>
    <property type="match status" value="1"/>
</dbReference>
<keyword evidence="4" id="KW-0597">Phosphoprotein</keyword>